<organism evidence="1 2">
    <name type="scientific">Stylosanthes scabra</name>
    <dbReference type="NCBI Taxonomy" id="79078"/>
    <lineage>
        <taxon>Eukaryota</taxon>
        <taxon>Viridiplantae</taxon>
        <taxon>Streptophyta</taxon>
        <taxon>Embryophyta</taxon>
        <taxon>Tracheophyta</taxon>
        <taxon>Spermatophyta</taxon>
        <taxon>Magnoliopsida</taxon>
        <taxon>eudicotyledons</taxon>
        <taxon>Gunneridae</taxon>
        <taxon>Pentapetalae</taxon>
        <taxon>rosids</taxon>
        <taxon>fabids</taxon>
        <taxon>Fabales</taxon>
        <taxon>Fabaceae</taxon>
        <taxon>Papilionoideae</taxon>
        <taxon>50 kb inversion clade</taxon>
        <taxon>dalbergioids sensu lato</taxon>
        <taxon>Dalbergieae</taxon>
        <taxon>Pterocarpus clade</taxon>
        <taxon>Stylosanthes</taxon>
    </lineage>
</organism>
<accession>A0ABU6YS61</accession>
<dbReference type="Proteomes" id="UP001341840">
    <property type="component" value="Unassembled WGS sequence"/>
</dbReference>
<evidence type="ECO:0000313" key="2">
    <source>
        <dbReference type="Proteomes" id="UP001341840"/>
    </source>
</evidence>
<proteinExistence type="predicted"/>
<gene>
    <name evidence="1" type="ORF">PIB30_086767</name>
</gene>
<keyword evidence="2" id="KW-1185">Reference proteome</keyword>
<dbReference type="EMBL" id="JASCZI010243155">
    <property type="protein sequence ID" value="MED6212775.1"/>
    <property type="molecule type" value="Genomic_DNA"/>
</dbReference>
<evidence type="ECO:0000313" key="1">
    <source>
        <dbReference type="EMBL" id="MED6212775.1"/>
    </source>
</evidence>
<reference evidence="1 2" key="1">
    <citation type="journal article" date="2023" name="Plants (Basel)">
        <title>Bridging the Gap: Combining Genomics and Transcriptomics Approaches to Understand Stylosanthes scabra, an Orphan Legume from the Brazilian Caatinga.</title>
        <authorList>
            <person name="Ferreira-Neto J.R.C."/>
            <person name="da Silva M.D."/>
            <person name="Binneck E."/>
            <person name="de Melo N.F."/>
            <person name="da Silva R.H."/>
            <person name="de Melo A.L.T.M."/>
            <person name="Pandolfi V."/>
            <person name="Bustamante F.O."/>
            <person name="Brasileiro-Vidal A.C."/>
            <person name="Benko-Iseppon A.M."/>
        </authorList>
    </citation>
    <scope>NUCLEOTIDE SEQUENCE [LARGE SCALE GENOMIC DNA]</scope>
    <source>
        <tissue evidence="1">Leaves</tissue>
    </source>
</reference>
<sequence length="161" mass="18306">MPELLAEFRTLHQHVHRIVSSNKILGLDLVNHVWAKSCLLRKELGILVAYLTFGSHFGLGQNVTQAWPFLGVSLVSHVWSCQGTWAKCDLLLSLASFPKLALSPWMSRLAKRVVRAKRDMILLWWRLGEPWKVTFGPSVRLGSNVTHVWPWELGELDGTLE</sequence>
<comment type="caution">
    <text evidence="1">The sequence shown here is derived from an EMBL/GenBank/DDBJ whole genome shotgun (WGS) entry which is preliminary data.</text>
</comment>
<name>A0ABU6YS61_9FABA</name>
<protein>
    <submittedName>
        <fullName evidence="1">Uncharacterized protein</fullName>
    </submittedName>
</protein>